<protein>
    <submittedName>
        <fullName evidence="1">Uncharacterized protein</fullName>
    </submittedName>
</protein>
<name>A0A517MMW9_9BACT</name>
<dbReference type="OrthoDB" id="9760167at2"/>
<dbReference type="KEGG" id="rml:FF011L_49340"/>
<sequence length="72" mass="8579">MRQAFSFFENDNVGERLRRAIKYRGLSMTGEYSFRNLSRFRGNNIPDLFDHGFWLLCGKFVIPEKLELLGRF</sequence>
<organism evidence="1 2">
    <name type="scientific">Roseimaritima multifibrata</name>
    <dbReference type="NCBI Taxonomy" id="1930274"/>
    <lineage>
        <taxon>Bacteria</taxon>
        <taxon>Pseudomonadati</taxon>
        <taxon>Planctomycetota</taxon>
        <taxon>Planctomycetia</taxon>
        <taxon>Pirellulales</taxon>
        <taxon>Pirellulaceae</taxon>
        <taxon>Roseimaritima</taxon>
    </lineage>
</organism>
<evidence type="ECO:0000313" key="2">
    <source>
        <dbReference type="Proteomes" id="UP000320672"/>
    </source>
</evidence>
<reference evidence="1 2" key="1">
    <citation type="submission" date="2019-02" db="EMBL/GenBank/DDBJ databases">
        <title>Deep-cultivation of Planctomycetes and their phenomic and genomic characterization uncovers novel biology.</title>
        <authorList>
            <person name="Wiegand S."/>
            <person name="Jogler M."/>
            <person name="Boedeker C."/>
            <person name="Pinto D."/>
            <person name="Vollmers J."/>
            <person name="Rivas-Marin E."/>
            <person name="Kohn T."/>
            <person name="Peeters S.H."/>
            <person name="Heuer A."/>
            <person name="Rast P."/>
            <person name="Oberbeckmann S."/>
            <person name="Bunk B."/>
            <person name="Jeske O."/>
            <person name="Meyerdierks A."/>
            <person name="Storesund J.E."/>
            <person name="Kallscheuer N."/>
            <person name="Luecker S."/>
            <person name="Lage O.M."/>
            <person name="Pohl T."/>
            <person name="Merkel B.J."/>
            <person name="Hornburger P."/>
            <person name="Mueller R.-W."/>
            <person name="Bruemmer F."/>
            <person name="Labrenz M."/>
            <person name="Spormann A.M."/>
            <person name="Op den Camp H."/>
            <person name="Overmann J."/>
            <person name="Amann R."/>
            <person name="Jetten M.S.M."/>
            <person name="Mascher T."/>
            <person name="Medema M.H."/>
            <person name="Devos D.P."/>
            <person name="Kaster A.-K."/>
            <person name="Ovreas L."/>
            <person name="Rohde M."/>
            <person name="Galperin M.Y."/>
            <person name="Jogler C."/>
        </authorList>
    </citation>
    <scope>NUCLEOTIDE SEQUENCE [LARGE SCALE GENOMIC DNA]</scope>
    <source>
        <strain evidence="1 2">FF011L</strain>
    </source>
</reference>
<evidence type="ECO:0000313" key="1">
    <source>
        <dbReference type="EMBL" id="QDS96127.1"/>
    </source>
</evidence>
<dbReference type="EMBL" id="CP036262">
    <property type="protein sequence ID" value="QDS96127.1"/>
    <property type="molecule type" value="Genomic_DNA"/>
</dbReference>
<dbReference type="Proteomes" id="UP000320672">
    <property type="component" value="Chromosome"/>
</dbReference>
<gene>
    <name evidence="1" type="ORF">FF011L_49340</name>
</gene>
<proteinExistence type="predicted"/>
<accession>A0A517MMW9</accession>
<keyword evidence="2" id="KW-1185">Reference proteome</keyword>
<dbReference type="RefSeq" id="WP_145354314.1">
    <property type="nucleotide sequence ID" value="NZ_CP036262.1"/>
</dbReference>
<dbReference type="AlphaFoldDB" id="A0A517MMW9"/>